<name>C0BZ63_9FIRM</name>
<accession>C0BZ63</accession>
<proteinExistence type="predicted"/>
<reference evidence="1" key="1">
    <citation type="submission" date="2009-02" db="EMBL/GenBank/DDBJ databases">
        <authorList>
            <person name="Fulton L."/>
            <person name="Clifton S."/>
            <person name="Fulton B."/>
            <person name="Xu J."/>
            <person name="Minx P."/>
            <person name="Pepin K.H."/>
            <person name="Johnson M."/>
            <person name="Bhonagiri V."/>
            <person name="Nash W.E."/>
            <person name="Mardis E.R."/>
            <person name="Wilson R.K."/>
        </authorList>
    </citation>
    <scope>NUCLEOTIDE SEQUENCE [LARGE SCALE GENOMIC DNA]</scope>
    <source>
        <strain evidence="1">DSM 15053</strain>
    </source>
</reference>
<dbReference type="Proteomes" id="UP000004893">
    <property type="component" value="Unassembled WGS sequence"/>
</dbReference>
<dbReference type="HOGENOM" id="CLU_3042022_0_0_9"/>
<gene>
    <name evidence="1" type="ORF">CLOHYLEM_05102</name>
</gene>
<dbReference type="EMBL" id="ABYI02000019">
    <property type="protein sequence ID" value="EEG74441.1"/>
    <property type="molecule type" value="Genomic_DNA"/>
</dbReference>
<dbReference type="AlphaFoldDB" id="C0BZ63"/>
<comment type="caution">
    <text evidence="1">The sequence shown here is derived from an EMBL/GenBank/DDBJ whole genome shotgun (WGS) entry which is preliminary data.</text>
</comment>
<protein>
    <submittedName>
        <fullName evidence="1">Uncharacterized protein</fullName>
    </submittedName>
</protein>
<evidence type="ECO:0000313" key="2">
    <source>
        <dbReference type="Proteomes" id="UP000004893"/>
    </source>
</evidence>
<organism evidence="1 2">
    <name type="scientific">[Clostridium] hylemonae DSM 15053</name>
    <dbReference type="NCBI Taxonomy" id="553973"/>
    <lineage>
        <taxon>Bacteria</taxon>
        <taxon>Bacillati</taxon>
        <taxon>Bacillota</taxon>
        <taxon>Clostridia</taxon>
        <taxon>Lachnospirales</taxon>
        <taxon>Lachnospiraceae</taxon>
    </lineage>
</organism>
<keyword evidence="2" id="KW-1185">Reference proteome</keyword>
<reference evidence="1" key="2">
    <citation type="submission" date="2013-06" db="EMBL/GenBank/DDBJ databases">
        <title>Draft genome sequence of Clostridium hylemonae (DSM 15053).</title>
        <authorList>
            <person name="Sudarsanam P."/>
            <person name="Ley R."/>
            <person name="Guruge J."/>
            <person name="Turnbaugh P.J."/>
            <person name="Mahowald M."/>
            <person name="Liep D."/>
            <person name="Gordon J."/>
        </authorList>
    </citation>
    <scope>NUCLEOTIDE SEQUENCE</scope>
    <source>
        <strain evidence="1">DSM 15053</strain>
    </source>
</reference>
<sequence>MQKTLVFSDIQADVRIAQYNQQRYTYSQMDTVKSKKNLNVLHTERNTKTQNDSE</sequence>
<evidence type="ECO:0000313" key="1">
    <source>
        <dbReference type="EMBL" id="EEG74441.1"/>
    </source>
</evidence>